<evidence type="ECO:0000313" key="5">
    <source>
        <dbReference type="Proteomes" id="UP000813461"/>
    </source>
</evidence>
<evidence type="ECO:0000256" key="2">
    <source>
        <dbReference type="SAM" id="Phobius"/>
    </source>
</evidence>
<keyword evidence="5" id="KW-1185">Reference proteome</keyword>
<feature type="region of interest" description="Disordered" evidence="1">
    <location>
        <begin position="704"/>
        <end position="724"/>
    </location>
</feature>
<dbReference type="AlphaFoldDB" id="A0A8K0W1I5"/>
<protein>
    <recommendedName>
        <fullName evidence="3">DUF6536 domain-containing protein</fullName>
    </recommendedName>
</protein>
<feature type="transmembrane region" description="Helical" evidence="2">
    <location>
        <begin position="137"/>
        <end position="156"/>
    </location>
</feature>
<reference evidence="4" key="1">
    <citation type="journal article" date="2021" name="Nat. Commun.">
        <title>Genetic determinants of endophytism in the Arabidopsis root mycobiome.</title>
        <authorList>
            <person name="Mesny F."/>
            <person name="Miyauchi S."/>
            <person name="Thiergart T."/>
            <person name="Pickel B."/>
            <person name="Atanasova L."/>
            <person name="Karlsson M."/>
            <person name="Huettel B."/>
            <person name="Barry K.W."/>
            <person name="Haridas S."/>
            <person name="Chen C."/>
            <person name="Bauer D."/>
            <person name="Andreopoulos W."/>
            <person name="Pangilinan J."/>
            <person name="LaButti K."/>
            <person name="Riley R."/>
            <person name="Lipzen A."/>
            <person name="Clum A."/>
            <person name="Drula E."/>
            <person name="Henrissat B."/>
            <person name="Kohler A."/>
            <person name="Grigoriev I.V."/>
            <person name="Martin F.M."/>
            <person name="Hacquard S."/>
        </authorList>
    </citation>
    <scope>NUCLEOTIDE SEQUENCE</scope>
    <source>
        <strain evidence="4">MPI-SDFR-AT-0120</strain>
    </source>
</reference>
<dbReference type="PANTHER" id="PTHR35395">
    <property type="entry name" value="DUF6536 DOMAIN-CONTAINING PROTEIN"/>
    <property type="match status" value="1"/>
</dbReference>
<gene>
    <name evidence="4" type="ORF">FB567DRAFT_279067</name>
</gene>
<dbReference type="PANTHER" id="PTHR35395:SF1">
    <property type="entry name" value="DUF6536 DOMAIN-CONTAINING PROTEIN"/>
    <property type="match status" value="1"/>
</dbReference>
<feature type="domain" description="DUF6536" evidence="3">
    <location>
        <begin position="91"/>
        <end position="237"/>
    </location>
</feature>
<keyword evidence="2" id="KW-0812">Transmembrane</keyword>
<accession>A0A8K0W1I5</accession>
<keyword evidence="2" id="KW-1133">Transmembrane helix</keyword>
<feature type="transmembrane region" description="Helical" evidence="2">
    <location>
        <begin position="202"/>
        <end position="219"/>
    </location>
</feature>
<name>A0A8K0W1I5_9PLEO</name>
<evidence type="ECO:0000256" key="1">
    <source>
        <dbReference type="SAM" id="MobiDB-lite"/>
    </source>
</evidence>
<sequence length="724" mass="81285">MASGTIQLGEELEFSTFDMISLMQLPTDAPEQVHTRASSSDAIYVSEQLENGSSQSTTKARKRPVARLATLVQFARKYIEQRVRRSRFHGWRMGVLCGCLMSAFVLVCNLAALIVGASRGYDKDGIADLFVGEESTISRWNTVFHVLINALSTVLLSGSNYTMQVLSSPTRDDIDNAHSKKRWMELGVLSPRNMRTIPRKRTWLCMLLSLSSTPLHLFYNAAVFKVVASNDWNLNVVDIRSDEYIAISATMDPKSPTKPYLEMGNTEFIHFYDQKYVSRGDLYVIIDRISFPTSKQYTNDLSPEDLRTELNNRADYVRIDSPEWISFHIAQDKDLDISAHVKTAFSRETSQQSRLQISLYFMVIVVAFNLFKLAVMTLVLVTDRSTYLVTFGDAVASFLKRPDPYTETQCMLGKEEFCVKLGLLPLQLISTIQEAVDLDHRSNGVWLPRPRQYFFSINRHGKVIFTMLLLSLVMIIICVPLYRTHSLNGSAYSSRFSQSGGWLWGSASSDFLSIGSAEATSNATLYNAWLANIPQLILSFSYLNINTICTAMAGAREWNRFATSRKHLRVTKPMGQQRSTYFLQLPYKWSIPLVSNGAILHWLLSQTFFLVRIDYFDRKGDRTTECNSACGFSALSLMVFIGVAMTLLSVIGVIGFWKMPMKMPIAGSCSLAISAACHPPAADVDPELHEVQWGVVEARDGAEHGHCSLSSGPVEEPEHGKTYA</sequence>
<feature type="transmembrane region" description="Helical" evidence="2">
    <location>
        <begin position="589"/>
        <end position="611"/>
    </location>
</feature>
<feature type="transmembrane region" description="Helical" evidence="2">
    <location>
        <begin position="632"/>
        <end position="657"/>
    </location>
</feature>
<comment type="caution">
    <text evidence="4">The sequence shown here is derived from an EMBL/GenBank/DDBJ whole genome shotgun (WGS) entry which is preliminary data.</text>
</comment>
<feature type="transmembrane region" description="Helical" evidence="2">
    <location>
        <begin position="359"/>
        <end position="381"/>
    </location>
</feature>
<dbReference type="OrthoDB" id="5429634at2759"/>
<dbReference type="EMBL" id="JAGMVJ010000004">
    <property type="protein sequence ID" value="KAH7091653.1"/>
    <property type="molecule type" value="Genomic_DNA"/>
</dbReference>
<dbReference type="Pfam" id="PF20163">
    <property type="entry name" value="DUF6536"/>
    <property type="match status" value="1"/>
</dbReference>
<evidence type="ECO:0000313" key="4">
    <source>
        <dbReference type="EMBL" id="KAH7091653.1"/>
    </source>
</evidence>
<proteinExistence type="predicted"/>
<organism evidence="4 5">
    <name type="scientific">Paraphoma chrysanthemicola</name>
    <dbReference type="NCBI Taxonomy" id="798071"/>
    <lineage>
        <taxon>Eukaryota</taxon>
        <taxon>Fungi</taxon>
        <taxon>Dikarya</taxon>
        <taxon>Ascomycota</taxon>
        <taxon>Pezizomycotina</taxon>
        <taxon>Dothideomycetes</taxon>
        <taxon>Pleosporomycetidae</taxon>
        <taxon>Pleosporales</taxon>
        <taxon>Pleosporineae</taxon>
        <taxon>Phaeosphaeriaceae</taxon>
        <taxon>Paraphoma</taxon>
    </lineage>
</organism>
<feature type="transmembrane region" description="Helical" evidence="2">
    <location>
        <begin position="463"/>
        <end position="482"/>
    </location>
</feature>
<evidence type="ECO:0000259" key="3">
    <source>
        <dbReference type="Pfam" id="PF20163"/>
    </source>
</evidence>
<dbReference type="Proteomes" id="UP000813461">
    <property type="component" value="Unassembled WGS sequence"/>
</dbReference>
<keyword evidence="2" id="KW-0472">Membrane</keyword>
<feature type="transmembrane region" description="Helical" evidence="2">
    <location>
        <begin position="94"/>
        <end position="117"/>
    </location>
</feature>
<dbReference type="InterPro" id="IPR046623">
    <property type="entry name" value="DUF6536"/>
</dbReference>